<dbReference type="GO" id="GO:0006166">
    <property type="term" value="P:purine ribonucleoside salvage"/>
    <property type="evidence" value="ECO:0007669"/>
    <property type="project" value="TreeGrafter"/>
</dbReference>
<organism evidence="12 13">
    <name type="scientific">Mycoplasma todarodis</name>
    <dbReference type="NCBI Taxonomy" id="1937191"/>
    <lineage>
        <taxon>Bacteria</taxon>
        <taxon>Bacillati</taxon>
        <taxon>Mycoplasmatota</taxon>
        <taxon>Mollicutes</taxon>
        <taxon>Mycoplasmataceae</taxon>
        <taxon>Mycoplasma</taxon>
    </lineage>
</organism>
<dbReference type="Pfam" id="PF02880">
    <property type="entry name" value="PGM_PMM_III"/>
    <property type="match status" value="1"/>
</dbReference>
<protein>
    <submittedName>
        <fullName evidence="12">Phosphoglucomutase</fullName>
    </submittedName>
</protein>
<evidence type="ECO:0000259" key="9">
    <source>
        <dbReference type="Pfam" id="PF02878"/>
    </source>
</evidence>
<dbReference type="Gene3D" id="3.30.310.50">
    <property type="entry name" value="Alpha-D-phosphohexomutase, C-terminal domain"/>
    <property type="match status" value="1"/>
</dbReference>
<evidence type="ECO:0000256" key="2">
    <source>
        <dbReference type="ARBA" id="ARBA00010231"/>
    </source>
</evidence>
<dbReference type="GO" id="GO:0005975">
    <property type="term" value="P:carbohydrate metabolic process"/>
    <property type="evidence" value="ECO:0007669"/>
    <property type="project" value="InterPro"/>
</dbReference>
<feature type="domain" description="Alpha-D-phosphohexomutase alpha/beta/alpha" evidence="9">
    <location>
        <begin position="22"/>
        <end position="158"/>
    </location>
</feature>
<dbReference type="InterPro" id="IPR016055">
    <property type="entry name" value="A-D-PHexomutase_a/b/a-I/II/III"/>
</dbReference>
<dbReference type="Gene3D" id="3.40.120.10">
    <property type="entry name" value="Alpha-D-Glucose-1,6-Bisphosphate, subunit A, domain 3"/>
    <property type="match status" value="3"/>
</dbReference>
<dbReference type="SUPFAM" id="SSF53738">
    <property type="entry name" value="Phosphoglucomutase, first 3 domains"/>
    <property type="match status" value="3"/>
</dbReference>
<dbReference type="Proteomes" id="UP000291072">
    <property type="component" value="Unassembled WGS sequence"/>
</dbReference>
<dbReference type="SUPFAM" id="SSF55957">
    <property type="entry name" value="Phosphoglucomutase, C-terminal domain"/>
    <property type="match status" value="1"/>
</dbReference>
<dbReference type="InterPro" id="IPR005841">
    <property type="entry name" value="Alpha-D-phosphohexomutase_SF"/>
</dbReference>
<keyword evidence="6" id="KW-0413">Isomerase</keyword>
<keyword evidence="4 7" id="KW-0479">Metal-binding</keyword>
<evidence type="ECO:0000259" key="10">
    <source>
        <dbReference type="Pfam" id="PF02879"/>
    </source>
</evidence>
<dbReference type="InterPro" id="IPR005845">
    <property type="entry name" value="A-D-PHexomutase_a/b/a-II"/>
</dbReference>
<dbReference type="Pfam" id="PF02878">
    <property type="entry name" value="PGM_PMM_I"/>
    <property type="match status" value="1"/>
</dbReference>
<feature type="domain" description="Alpha-D-phosphohexomutase alpha/beta/alpha" evidence="11">
    <location>
        <begin position="290"/>
        <end position="412"/>
    </location>
</feature>
<evidence type="ECO:0000313" key="13">
    <source>
        <dbReference type="Proteomes" id="UP000291072"/>
    </source>
</evidence>
<evidence type="ECO:0000256" key="5">
    <source>
        <dbReference type="ARBA" id="ARBA00022842"/>
    </source>
</evidence>
<comment type="cofactor">
    <cofactor evidence="1">
        <name>Mg(2+)</name>
        <dbReference type="ChEBI" id="CHEBI:18420"/>
    </cofactor>
</comment>
<dbReference type="EMBL" id="PSZP01000005">
    <property type="protein sequence ID" value="TCG11597.1"/>
    <property type="molecule type" value="Genomic_DNA"/>
</dbReference>
<evidence type="ECO:0000256" key="3">
    <source>
        <dbReference type="ARBA" id="ARBA00022553"/>
    </source>
</evidence>
<keyword evidence="5 7" id="KW-0460">Magnesium</keyword>
<feature type="domain" description="Alpha-D-phosphohexomutase C-terminal" evidence="8">
    <location>
        <begin position="455"/>
        <end position="504"/>
    </location>
</feature>
<dbReference type="Pfam" id="PF02879">
    <property type="entry name" value="PGM_PMM_II"/>
    <property type="match status" value="1"/>
</dbReference>
<evidence type="ECO:0000259" key="8">
    <source>
        <dbReference type="Pfam" id="PF00408"/>
    </source>
</evidence>
<dbReference type="InterPro" id="IPR036900">
    <property type="entry name" value="A-D-PHexomutase_C_sf"/>
</dbReference>
<dbReference type="Pfam" id="PF00408">
    <property type="entry name" value="PGM_PMM_IV"/>
    <property type="match status" value="1"/>
</dbReference>
<dbReference type="InterPro" id="IPR016066">
    <property type="entry name" value="A-D-PHexomutase_CS"/>
</dbReference>
<sequence>MQIFFLRNIINLNDNKGVNMELKFGTAGVRGIIGSGNMNMNKTTVQKVSFALAKVILEKGNEDKKCVIGYDNRNMSLEFAEVAGSVFEFFGIKTFIFEDISPTPLVSYAIRKMKCDFGVMITASHNPKEYNGYKAYDSTGCQILPTFADKVQSESHTWEYEHENPIEIKELEKVPQKIINSYLKRILKTVGPQAKPTIKIAYSPLHGTGYKIVPKLLKTLGYEFYEDKTQNFKSISFENTKSCNPEHALAFEGVKKVGQQNKTDLIMVTDPDADRVGVGVLKDGEYILLDGNETGTIVFDFLAKRIKEVKLKKEWYMLYSFVSTDLPKAIARKHNINVIELATGFKWIGNFANKIEAEGNKFLFGFEESYGSLYTSKIGRDKDAIQSIVLIAKIADFYKKQGKTLLDVYEEIQKEHYFTKMKMNPIKIKPEITFSISELMKKARKIKGVKEIVDFNNKEAEEVKGNMIKIMFEDESWIAVRPSGTEPIIKVYINAKSKDKNDLLKRFNEIQNISKKLI</sequence>
<accession>A0A4R0XUV5</accession>
<dbReference type="GO" id="GO:0008973">
    <property type="term" value="F:phosphopentomutase activity"/>
    <property type="evidence" value="ECO:0007669"/>
    <property type="project" value="TreeGrafter"/>
</dbReference>
<dbReference type="PROSITE" id="PS00710">
    <property type="entry name" value="PGM_PMM"/>
    <property type="match status" value="1"/>
</dbReference>
<proteinExistence type="inferred from homology"/>
<dbReference type="OrthoDB" id="9806956at2"/>
<name>A0A4R0XUV5_9MOLU</name>
<dbReference type="InterPro" id="IPR005844">
    <property type="entry name" value="A-D-PHexomutase_a/b/a-I"/>
</dbReference>
<evidence type="ECO:0000313" key="12">
    <source>
        <dbReference type="EMBL" id="TCG11597.1"/>
    </source>
</evidence>
<dbReference type="CDD" id="cd05799">
    <property type="entry name" value="PGM2"/>
    <property type="match status" value="1"/>
</dbReference>
<evidence type="ECO:0000256" key="4">
    <source>
        <dbReference type="ARBA" id="ARBA00022723"/>
    </source>
</evidence>
<dbReference type="GO" id="GO:0000287">
    <property type="term" value="F:magnesium ion binding"/>
    <property type="evidence" value="ECO:0007669"/>
    <property type="project" value="InterPro"/>
</dbReference>
<dbReference type="PANTHER" id="PTHR45745">
    <property type="entry name" value="PHOSPHOMANNOMUTASE 45A"/>
    <property type="match status" value="1"/>
</dbReference>
<evidence type="ECO:0000256" key="6">
    <source>
        <dbReference type="ARBA" id="ARBA00023235"/>
    </source>
</evidence>
<keyword evidence="3" id="KW-0597">Phosphoprotein</keyword>
<comment type="similarity">
    <text evidence="2 7">Belongs to the phosphohexose mutase family.</text>
</comment>
<dbReference type="InterPro" id="IPR005846">
    <property type="entry name" value="A-D-PHexomutase_a/b/a-III"/>
</dbReference>
<dbReference type="PRINTS" id="PR00509">
    <property type="entry name" value="PGMPMM"/>
</dbReference>
<keyword evidence="13" id="KW-1185">Reference proteome</keyword>
<evidence type="ECO:0000259" key="11">
    <source>
        <dbReference type="Pfam" id="PF02880"/>
    </source>
</evidence>
<dbReference type="AlphaFoldDB" id="A0A4R0XUV5"/>
<dbReference type="InterPro" id="IPR005843">
    <property type="entry name" value="A-D-PHexomutase_C"/>
</dbReference>
<feature type="domain" description="Alpha-D-phosphohexomutase alpha/beta/alpha" evidence="10">
    <location>
        <begin position="181"/>
        <end position="278"/>
    </location>
</feature>
<gene>
    <name evidence="12" type="ORF">C4B25_01290</name>
</gene>
<reference evidence="12 13" key="1">
    <citation type="submission" date="2018-02" db="EMBL/GenBank/DDBJ databases">
        <title>Mycoplasma marinum and Mycoplasma todarodis sp. nov., moderately halophilic and psychrotolerant mycoplasmas isolated from cephalopods.</title>
        <authorList>
            <person name="Viver T."/>
        </authorList>
    </citation>
    <scope>NUCLEOTIDE SEQUENCE [LARGE SCALE GENOMIC DNA]</scope>
    <source>
        <strain evidence="12 13">5H</strain>
    </source>
</reference>
<comment type="caution">
    <text evidence="12">The sequence shown here is derived from an EMBL/GenBank/DDBJ whole genome shotgun (WGS) entry which is preliminary data.</text>
</comment>
<evidence type="ECO:0000256" key="1">
    <source>
        <dbReference type="ARBA" id="ARBA00001946"/>
    </source>
</evidence>
<dbReference type="PANTHER" id="PTHR45745:SF1">
    <property type="entry name" value="PHOSPHOGLUCOMUTASE 2B-RELATED"/>
    <property type="match status" value="1"/>
</dbReference>
<evidence type="ECO:0000256" key="7">
    <source>
        <dbReference type="RuleBase" id="RU004326"/>
    </source>
</evidence>